<dbReference type="AlphaFoldDB" id="A0AAE1APM6"/>
<name>A0AAE1APM6_9GAST</name>
<accession>A0AAE1APM6</accession>
<gene>
    <name evidence="1" type="ORF">RRG08_046577</name>
</gene>
<reference evidence="1" key="1">
    <citation type="journal article" date="2023" name="G3 (Bethesda)">
        <title>A reference genome for the long-term kleptoplast-retaining sea slug Elysia crispata morphotype clarki.</title>
        <authorList>
            <person name="Eastman K.E."/>
            <person name="Pendleton A.L."/>
            <person name="Shaikh M.A."/>
            <person name="Suttiyut T."/>
            <person name="Ogas R."/>
            <person name="Tomko P."/>
            <person name="Gavelis G."/>
            <person name="Widhalm J.R."/>
            <person name="Wisecaver J.H."/>
        </authorList>
    </citation>
    <scope>NUCLEOTIDE SEQUENCE</scope>
    <source>
        <strain evidence="1">ECLA1</strain>
    </source>
</reference>
<protein>
    <submittedName>
        <fullName evidence="1">Uncharacterized protein</fullName>
    </submittedName>
</protein>
<comment type="caution">
    <text evidence="1">The sequence shown here is derived from an EMBL/GenBank/DDBJ whole genome shotgun (WGS) entry which is preliminary data.</text>
</comment>
<sequence>MRSAPNHEAQCSVRGSPKEYRQASLNEIRALDRWSRKKQWRAKAAFIESAHAPGSIVSSPWSGILIEWRFLFWLIKYRSPGLAWTPPVWKIVFQTSSIHLLHKEAIIMIL</sequence>
<dbReference type="Proteomes" id="UP001283361">
    <property type="component" value="Unassembled WGS sequence"/>
</dbReference>
<dbReference type="EMBL" id="JAWDGP010001472">
    <property type="protein sequence ID" value="KAK3791425.1"/>
    <property type="molecule type" value="Genomic_DNA"/>
</dbReference>
<evidence type="ECO:0000313" key="2">
    <source>
        <dbReference type="Proteomes" id="UP001283361"/>
    </source>
</evidence>
<proteinExistence type="predicted"/>
<evidence type="ECO:0000313" key="1">
    <source>
        <dbReference type="EMBL" id="KAK3791425.1"/>
    </source>
</evidence>
<organism evidence="1 2">
    <name type="scientific">Elysia crispata</name>
    <name type="common">lettuce slug</name>
    <dbReference type="NCBI Taxonomy" id="231223"/>
    <lineage>
        <taxon>Eukaryota</taxon>
        <taxon>Metazoa</taxon>
        <taxon>Spiralia</taxon>
        <taxon>Lophotrochozoa</taxon>
        <taxon>Mollusca</taxon>
        <taxon>Gastropoda</taxon>
        <taxon>Heterobranchia</taxon>
        <taxon>Euthyneura</taxon>
        <taxon>Panpulmonata</taxon>
        <taxon>Sacoglossa</taxon>
        <taxon>Placobranchoidea</taxon>
        <taxon>Plakobranchidae</taxon>
        <taxon>Elysia</taxon>
    </lineage>
</organism>
<keyword evidence="2" id="KW-1185">Reference proteome</keyword>